<dbReference type="RefSeq" id="WP_049685538.1">
    <property type="nucleotide sequence ID" value="NZ_CP009170.1"/>
</dbReference>
<feature type="domain" description="Glycosyl hydrolase family 13 catalytic" evidence="14">
    <location>
        <begin position="40"/>
        <end position="427"/>
    </location>
</feature>
<protein>
    <recommendedName>
        <fullName evidence="4 12">Alpha-amylase</fullName>
        <ecNumber evidence="4 12">3.2.1.1</ecNumber>
    </recommendedName>
</protein>
<dbReference type="InterPro" id="IPR017853">
    <property type="entry name" value="GH"/>
</dbReference>
<dbReference type="eggNOG" id="COG0366">
    <property type="taxonomic scope" value="Bacteria"/>
</dbReference>
<comment type="similarity">
    <text evidence="3 11">Belongs to the glycosyl hydrolase 13 family.</text>
</comment>
<sequence>MGKNVKLFAAIILVFSLLLTSCGIKETSSNNSAESDVIYQVMIDRFYNGDKSNDDPEVSKGMFDPTYTNWRMYWGGDLKGLTEKIPYIKGMGVTAIWISPVVDNINKPAIYNGEINAPYHGYWARDFKRVEEHFGTWEDFDNFVKTAHANGIKVILDFAPNHTSPADENNTDFAENGALYDNGKLLGTYSNDLNKLFHHNGTITNWNNLKDLQDKNLFDLVDLDQSNPIVDKYLKDSIKLWFSHGIDGVRLDAVKHMPMEWVKSFADTIYGVKKDAILFGEWMLNGPTDPLYGYNIQFANMSGFSVLDFMLNNAIKDVFEKDYGFDRLNDTIEETNKDYDNPYKLVTFVDNHDMPRFLSVNDDKNKLHEAIAFIMTSRGIPAIYYGTEQYLHNDTNGGNDPYNRPMMEKFDENTKAYVLIRELSNLRKATQALQYGKTVARYVSDDVYIYERQYGKDIVVVAINKGEETTIKNIETSLRKGKYSDYLKGLLEGVNLKVERGNSENNILSITLPKDSVSIWTNVKVK</sequence>
<evidence type="ECO:0000256" key="11">
    <source>
        <dbReference type="RuleBase" id="RU003615"/>
    </source>
</evidence>
<dbReference type="InterPro" id="IPR006047">
    <property type="entry name" value="GH13_cat_dom"/>
</dbReference>
<dbReference type="PIRSF" id="PIRSF001024">
    <property type="entry name" value="Alph-amyl_fung"/>
    <property type="match status" value="1"/>
</dbReference>
<keyword evidence="6" id="KW-0732">Signal</keyword>
<dbReference type="SUPFAM" id="SSF51011">
    <property type="entry name" value="Glycosyl hydrolase domain"/>
    <property type="match status" value="1"/>
</dbReference>
<comment type="catalytic activity">
    <reaction evidence="1 12">
        <text>Endohydrolysis of (1-&gt;4)-alpha-D-glucosidic linkages in polysaccharides containing three or more (1-&gt;4)-alpha-linked D-glucose units.</text>
        <dbReference type="EC" id="3.2.1.1"/>
    </reaction>
</comment>
<evidence type="ECO:0000256" key="5">
    <source>
        <dbReference type="ARBA" id="ARBA00022723"/>
    </source>
</evidence>
<evidence type="ECO:0000256" key="3">
    <source>
        <dbReference type="ARBA" id="ARBA00008061"/>
    </source>
</evidence>
<dbReference type="Proteomes" id="UP000029669">
    <property type="component" value="Chromosome"/>
</dbReference>
<dbReference type="SUPFAM" id="SSF51445">
    <property type="entry name" value="(Trans)glycosidases"/>
    <property type="match status" value="1"/>
</dbReference>
<feature type="domain" description="Alpha-amylase C-terminal" evidence="13">
    <location>
        <begin position="439"/>
        <end position="524"/>
    </location>
</feature>
<dbReference type="EMBL" id="CP009170">
    <property type="protein sequence ID" value="AIS52860.1"/>
    <property type="molecule type" value="Genomic_DNA"/>
</dbReference>
<dbReference type="OrthoDB" id="9805159at2"/>
<proteinExistence type="inferred from homology"/>
<dbReference type="InterPro" id="IPR006046">
    <property type="entry name" value="Alpha_amylase"/>
</dbReference>
<evidence type="ECO:0000313" key="15">
    <source>
        <dbReference type="EMBL" id="AIS52860.1"/>
    </source>
</evidence>
<organism evidence="15 16">
    <name type="scientific">Thermoanaerobacter kivui</name>
    <name type="common">Acetogenium kivui</name>
    <dbReference type="NCBI Taxonomy" id="2325"/>
    <lineage>
        <taxon>Bacteria</taxon>
        <taxon>Bacillati</taxon>
        <taxon>Bacillota</taxon>
        <taxon>Clostridia</taxon>
        <taxon>Thermoanaerobacterales</taxon>
        <taxon>Thermoanaerobacteraceae</taxon>
        <taxon>Thermoanaerobacter</taxon>
    </lineage>
</organism>
<dbReference type="Pfam" id="PF00128">
    <property type="entry name" value="Alpha-amylase"/>
    <property type="match status" value="1"/>
</dbReference>
<dbReference type="EC" id="3.2.1.1" evidence="4 12"/>
<dbReference type="PROSITE" id="PS51257">
    <property type="entry name" value="PROKAR_LIPOPROTEIN"/>
    <property type="match status" value="1"/>
</dbReference>
<dbReference type="KEGG" id="tki:TKV_c17060"/>
<evidence type="ECO:0000256" key="7">
    <source>
        <dbReference type="ARBA" id="ARBA00022801"/>
    </source>
</evidence>
<keyword evidence="7 12" id="KW-0378">Hydrolase</keyword>
<dbReference type="PRINTS" id="PR00110">
    <property type="entry name" value="ALPHAAMYLASE"/>
</dbReference>
<accession>A0A097ASQ3</accession>
<keyword evidence="5" id="KW-0479">Metal-binding</keyword>
<dbReference type="Gene3D" id="2.60.40.1180">
    <property type="entry name" value="Golgi alpha-mannosidase II"/>
    <property type="match status" value="1"/>
</dbReference>
<evidence type="ECO:0000256" key="1">
    <source>
        <dbReference type="ARBA" id="ARBA00000548"/>
    </source>
</evidence>
<evidence type="ECO:0000256" key="2">
    <source>
        <dbReference type="ARBA" id="ARBA00001913"/>
    </source>
</evidence>
<name>A0A097ASQ3_THEKI</name>
<keyword evidence="9 12" id="KW-0119">Carbohydrate metabolism</keyword>
<evidence type="ECO:0000256" key="12">
    <source>
        <dbReference type="RuleBase" id="RU361134"/>
    </source>
</evidence>
<evidence type="ECO:0000256" key="4">
    <source>
        <dbReference type="ARBA" id="ARBA00012595"/>
    </source>
</evidence>
<dbReference type="HOGENOM" id="CLU_006462_7_3_9"/>
<dbReference type="PANTHER" id="PTHR10357:SF215">
    <property type="entry name" value="ALPHA-AMYLASE 1"/>
    <property type="match status" value="1"/>
</dbReference>
<dbReference type="GO" id="GO:0005509">
    <property type="term" value="F:calcium ion binding"/>
    <property type="evidence" value="ECO:0007669"/>
    <property type="project" value="InterPro"/>
</dbReference>
<dbReference type="CDD" id="cd11320">
    <property type="entry name" value="AmyAc_AmyMalt_CGTase_like"/>
    <property type="match status" value="1"/>
</dbReference>
<dbReference type="InterPro" id="IPR013780">
    <property type="entry name" value="Glyco_hydro_b"/>
</dbReference>
<comment type="cofactor">
    <cofactor evidence="2">
        <name>Ca(2+)</name>
        <dbReference type="ChEBI" id="CHEBI:29108"/>
    </cofactor>
</comment>
<evidence type="ECO:0000256" key="6">
    <source>
        <dbReference type="ARBA" id="ARBA00022729"/>
    </source>
</evidence>
<keyword evidence="8" id="KW-0106">Calcium</keyword>
<evidence type="ECO:0000259" key="14">
    <source>
        <dbReference type="SMART" id="SM00642"/>
    </source>
</evidence>
<dbReference type="SMR" id="A0A097ASQ3"/>
<dbReference type="GO" id="GO:0005975">
    <property type="term" value="P:carbohydrate metabolic process"/>
    <property type="evidence" value="ECO:0007669"/>
    <property type="project" value="InterPro"/>
</dbReference>
<keyword evidence="16" id="KW-1185">Reference proteome</keyword>
<dbReference type="InterPro" id="IPR013777">
    <property type="entry name" value="A-amylase-like"/>
</dbReference>
<gene>
    <name evidence="15" type="primary">amyM</name>
    <name evidence="15" type="ORF">TKV_c17060</name>
</gene>
<dbReference type="STRING" id="2325.TKV_c17060"/>
<dbReference type="SMART" id="SM00632">
    <property type="entry name" value="Aamy_C"/>
    <property type="match status" value="1"/>
</dbReference>
<dbReference type="AlphaFoldDB" id="A0A097ASQ3"/>
<dbReference type="Gene3D" id="3.20.20.80">
    <property type="entry name" value="Glycosidases"/>
    <property type="match status" value="1"/>
</dbReference>
<reference evidence="16" key="1">
    <citation type="journal article" date="2015" name="Genome Announc.">
        <title>Whole-Genome Sequences of 80 Environmental and Clinical Isolates of Burkholderia pseudomallei.</title>
        <authorList>
            <person name="Johnson S.L."/>
            <person name="Baker A.L."/>
            <person name="Chain P.S."/>
            <person name="Currie B.J."/>
            <person name="Daligault H.E."/>
            <person name="Davenport K.W."/>
            <person name="Davis C.B."/>
            <person name="Inglis T.J."/>
            <person name="Kaestli M."/>
            <person name="Koren S."/>
            <person name="Mayo M."/>
            <person name="Merritt A.J."/>
            <person name="Price E.P."/>
            <person name="Sarovich D.S."/>
            <person name="Warner J."/>
            <person name="Rosovitz M.J."/>
        </authorList>
    </citation>
    <scope>NUCLEOTIDE SEQUENCE [LARGE SCALE GENOMIC DNA]</scope>
    <source>
        <strain evidence="16">DSM 2030</strain>
    </source>
</reference>
<keyword evidence="10 12" id="KW-0326">Glycosidase</keyword>
<evidence type="ECO:0000256" key="8">
    <source>
        <dbReference type="ARBA" id="ARBA00022837"/>
    </source>
</evidence>
<evidence type="ECO:0000256" key="9">
    <source>
        <dbReference type="ARBA" id="ARBA00023277"/>
    </source>
</evidence>
<dbReference type="PANTHER" id="PTHR10357">
    <property type="entry name" value="ALPHA-AMYLASE FAMILY MEMBER"/>
    <property type="match status" value="1"/>
</dbReference>
<dbReference type="InterPro" id="IPR031319">
    <property type="entry name" value="A-amylase_C"/>
</dbReference>
<evidence type="ECO:0000256" key="10">
    <source>
        <dbReference type="ARBA" id="ARBA00023295"/>
    </source>
</evidence>
<dbReference type="SMART" id="SM00642">
    <property type="entry name" value="Aamy"/>
    <property type="match status" value="1"/>
</dbReference>
<evidence type="ECO:0000259" key="13">
    <source>
        <dbReference type="SMART" id="SM00632"/>
    </source>
</evidence>
<dbReference type="GO" id="GO:0004556">
    <property type="term" value="F:alpha-amylase activity"/>
    <property type="evidence" value="ECO:0007669"/>
    <property type="project" value="UniProtKB-UniRule"/>
</dbReference>
<evidence type="ECO:0000313" key="16">
    <source>
        <dbReference type="Proteomes" id="UP000029669"/>
    </source>
</evidence>